<dbReference type="EMBL" id="CYSE01000011">
    <property type="protein sequence ID" value="CUH82176.1"/>
    <property type="molecule type" value="Genomic_DNA"/>
</dbReference>
<proteinExistence type="predicted"/>
<dbReference type="Proteomes" id="UP000054935">
    <property type="component" value="Unassembled WGS sequence"/>
</dbReference>
<evidence type="ECO:0000313" key="2">
    <source>
        <dbReference type="Proteomes" id="UP000054935"/>
    </source>
</evidence>
<sequence length="60" mass="7042">MTHHVEFARKLGNQFHHAPKPIAWLRDTVFDNTKTLEKLVSKDYLKDAEVMSLNLKELHV</sequence>
<organism evidence="1 2">
    <name type="scientific">Tropicibacter naphthalenivorans</name>
    <dbReference type="NCBI Taxonomy" id="441103"/>
    <lineage>
        <taxon>Bacteria</taxon>
        <taxon>Pseudomonadati</taxon>
        <taxon>Pseudomonadota</taxon>
        <taxon>Alphaproteobacteria</taxon>
        <taxon>Rhodobacterales</taxon>
        <taxon>Roseobacteraceae</taxon>
        <taxon>Tropicibacter</taxon>
    </lineage>
</organism>
<gene>
    <name evidence="1" type="ORF">TRN7648_03845</name>
</gene>
<keyword evidence="2" id="KW-1185">Reference proteome</keyword>
<protein>
    <submittedName>
        <fullName evidence="1">Uncharacterized protein</fullName>
    </submittedName>
</protein>
<evidence type="ECO:0000313" key="1">
    <source>
        <dbReference type="EMBL" id="CUH82176.1"/>
    </source>
</evidence>
<dbReference type="AlphaFoldDB" id="A0A0P1GJW7"/>
<accession>A0A0P1GJW7</accession>
<dbReference type="STRING" id="441103.TRN7648_03845"/>
<dbReference type="RefSeq" id="WP_058249207.1">
    <property type="nucleotide sequence ID" value="NZ_CYSE01000011.1"/>
</dbReference>
<name>A0A0P1GJW7_9RHOB</name>
<reference evidence="1 2" key="1">
    <citation type="submission" date="2015-09" db="EMBL/GenBank/DDBJ databases">
        <authorList>
            <consortium name="Swine Surveillance"/>
        </authorList>
    </citation>
    <scope>NUCLEOTIDE SEQUENCE [LARGE SCALE GENOMIC DNA]</scope>
    <source>
        <strain evidence="1 2">CECT 7648</strain>
    </source>
</reference>